<accession>A0AAD9NNN1</accession>
<dbReference type="AlphaFoldDB" id="A0AAD9NNN1"/>
<reference evidence="3" key="1">
    <citation type="journal article" date="2023" name="Mol. Biol. Evol.">
        <title>Third-Generation Sequencing Reveals the Adaptive Role of the Epigenome in Three Deep-Sea Polychaetes.</title>
        <authorList>
            <person name="Perez M."/>
            <person name="Aroh O."/>
            <person name="Sun Y."/>
            <person name="Lan Y."/>
            <person name="Juniper S.K."/>
            <person name="Young C.R."/>
            <person name="Angers B."/>
            <person name="Qian P.Y."/>
        </authorList>
    </citation>
    <scope>NUCLEOTIDE SEQUENCE</scope>
    <source>
        <strain evidence="3">R07B-5</strain>
    </source>
</reference>
<keyword evidence="4" id="KW-1185">Reference proteome</keyword>
<evidence type="ECO:0000256" key="2">
    <source>
        <dbReference type="SAM" id="SignalP"/>
    </source>
</evidence>
<dbReference type="EMBL" id="JAODUO010000620">
    <property type="protein sequence ID" value="KAK2177052.1"/>
    <property type="molecule type" value="Genomic_DNA"/>
</dbReference>
<feature type="signal peptide" evidence="2">
    <location>
        <begin position="1"/>
        <end position="23"/>
    </location>
</feature>
<dbReference type="InterPro" id="IPR039992">
    <property type="entry name" value="Sep15_SelM"/>
</dbReference>
<feature type="chain" id="PRO_5042198674" evidence="2">
    <location>
        <begin position="24"/>
        <end position="86"/>
    </location>
</feature>
<gene>
    <name evidence="3" type="ORF">NP493_620g00031</name>
</gene>
<evidence type="ECO:0000313" key="4">
    <source>
        <dbReference type="Proteomes" id="UP001209878"/>
    </source>
</evidence>
<comment type="caution">
    <text evidence="3">The sequence shown here is derived from an EMBL/GenBank/DDBJ whole genome shotgun (WGS) entry which is preliminary data.</text>
</comment>
<evidence type="ECO:0000313" key="3">
    <source>
        <dbReference type="EMBL" id="KAK2177052.1"/>
    </source>
</evidence>
<dbReference type="GO" id="GO:0005788">
    <property type="term" value="C:endoplasmic reticulum lumen"/>
    <property type="evidence" value="ECO:0007669"/>
    <property type="project" value="TreeGrafter"/>
</dbReference>
<dbReference type="PANTHER" id="PTHR13077:SF6">
    <property type="entry name" value="SELENOPROTEIN F"/>
    <property type="match status" value="1"/>
</dbReference>
<dbReference type="PANTHER" id="PTHR13077">
    <property type="entry name" value="SELENOPROTEIN F"/>
    <property type="match status" value="1"/>
</dbReference>
<feature type="compositionally biased region" description="Low complexity" evidence="1">
    <location>
        <begin position="69"/>
        <end position="86"/>
    </location>
</feature>
<organism evidence="3 4">
    <name type="scientific">Ridgeia piscesae</name>
    <name type="common">Tubeworm</name>
    <dbReference type="NCBI Taxonomy" id="27915"/>
    <lineage>
        <taxon>Eukaryota</taxon>
        <taxon>Metazoa</taxon>
        <taxon>Spiralia</taxon>
        <taxon>Lophotrochozoa</taxon>
        <taxon>Annelida</taxon>
        <taxon>Polychaeta</taxon>
        <taxon>Sedentaria</taxon>
        <taxon>Canalipalpata</taxon>
        <taxon>Sabellida</taxon>
        <taxon>Siboglinidae</taxon>
        <taxon>Ridgeia</taxon>
    </lineage>
</organism>
<dbReference type="Proteomes" id="UP001209878">
    <property type="component" value="Unassembled WGS sequence"/>
</dbReference>
<protein>
    <submittedName>
        <fullName evidence="3">Uncharacterized protein</fullName>
    </submittedName>
</protein>
<sequence length="86" mass="9383">MAAATELWLCLASLAFFIAHSCCDELSALQCRASGFSTKLMCSSCNELDQFMLQKLKEPCFKCCHEDSSLSSSNPVSTTHSHSLAQ</sequence>
<proteinExistence type="predicted"/>
<evidence type="ECO:0000256" key="1">
    <source>
        <dbReference type="SAM" id="MobiDB-lite"/>
    </source>
</evidence>
<feature type="region of interest" description="Disordered" evidence="1">
    <location>
        <begin position="65"/>
        <end position="86"/>
    </location>
</feature>
<name>A0AAD9NNN1_RIDPI</name>
<dbReference type="GO" id="GO:0016491">
    <property type="term" value="F:oxidoreductase activity"/>
    <property type="evidence" value="ECO:0007669"/>
    <property type="project" value="TreeGrafter"/>
</dbReference>
<keyword evidence="2" id="KW-0732">Signal</keyword>